<organism evidence="2 3">
    <name type="scientific">Dethiosulfovibrio salsuginis</name>
    <dbReference type="NCBI Taxonomy" id="561720"/>
    <lineage>
        <taxon>Bacteria</taxon>
        <taxon>Thermotogati</taxon>
        <taxon>Synergistota</taxon>
        <taxon>Synergistia</taxon>
        <taxon>Synergistales</taxon>
        <taxon>Dethiosulfovibrionaceae</taxon>
        <taxon>Dethiosulfovibrio</taxon>
    </lineage>
</organism>
<dbReference type="GO" id="GO:0003677">
    <property type="term" value="F:DNA binding"/>
    <property type="evidence" value="ECO:0007669"/>
    <property type="project" value="InterPro"/>
</dbReference>
<reference evidence="3" key="1">
    <citation type="submission" date="2017-04" db="EMBL/GenBank/DDBJ databases">
        <authorList>
            <person name="Varghese N."/>
            <person name="Submissions S."/>
        </authorList>
    </citation>
    <scope>NUCLEOTIDE SEQUENCE [LARGE SCALE GENOMIC DNA]</scope>
    <source>
        <strain evidence="3">USBA 82</strain>
    </source>
</reference>
<evidence type="ECO:0000313" key="3">
    <source>
        <dbReference type="Proteomes" id="UP000193355"/>
    </source>
</evidence>
<protein>
    <submittedName>
        <fullName evidence="2">Arc-like DNA binding domain-containing protein</fullName>
    </submittedName>
</protein>
<dbReference type="InterPro" id="IPR005569">
    <property type="entry name" value="Arc_DNA-bd_dom"/>
</dbReference>
<dbReference type="Gene3D" id="1.10.1220.10">
    <property type="entry name" value="Met repressor-like"/>
    <property type="match status" value="1"/>
</dbReference>
<feature type="domain" description="Arc-like DNA binding" evidence="1">
    <location>
        <begin position="8"/>
        <end position="37"/>
    </location>
</feature>
<keyword evidence="3" id="KW-1185">Reference proteome</keyword>
<proteinExistence type="predicted"/>
<dbReference type="InterPro" id="IPR013321">
    <property type="entry name" value="Arc_rbn_hlx_hlx"/>
</dbReference>
<dbReference type="STRING" id="561720.SAMN06275492_12826"/>
<dbReference type="AlphaFoldDB" id="A0A1X7KI78"/>
<accession>A0A1X7KI78</accession>
<name>A0A1X7KI78_9BACT</name>
<gene>
    <name evidence="2" type="ORF">SAMN06275492_12826</name>
</gene>
<dbReference type="Pfam" id="PF03869">
    <property type="entry name" value="Arc"/>
    <property type="match status" value="1"/>
</dbReference>
<dbReference type="Proteomes" id="UP000193355">
    <property type="component" value="Unassembled WGS sequence"/>
</dbReference>
<dbReference type="OrthoDB" id="2141513at2"/>
<dbReference type="InterPro" id="IPR010985">
    <property type="entry name" value="Ribbon_hlx_hlx"/>
</dbReference>
<sequence length="45" mass="5179">MEVVVSTLRWPVEVYRELKAKAEQDGKSINQTVVECVKADMERGR</sequence>
<dbReference type="EMBL" id="FXBB01000028">
    <property type="protein sequence ID" value="SMG40752.1"/>
    <property type="molecule type" value="Genomic_DNA"/>
</dbReference>
<dbReference type="GO" id="GO:0006355">
    <property type="term" value="P:regulation of DNA-templated transcription"/>
    <property type="evidence" value="ECO:0007669"/>
    <property type="project" value="InterPro"/>
</dbReference>
<dbReference type="RefSeq" id="WP_143340899.1">
    <property type="nucleotide sequence ID" value="NZ_FXBB01000028.1"/>
</dbReference>
<evidence type="ECO:0000259" key="1">
    <source>
        <dbReference type="Pfam" id="PF03869"/>
    </source>
</evidence>
<evidence type="ECO:0000313" key="2">
    <source>
        <dbReference type="EMBL" id="SMG40752.1"/>
    </source>
</evidence>
<dbReference type="SUPFAM" id="SSF47598">
    <property type="entry name" value="Ribbon-helix-helix"/>
    <property type="match status" value="1"/>
</dbReference>